<evidence type="ECO:0000313" key="3">
    <source>
        <dbReference type="Proteomes" id="UP001160519"/>
    </source>
</evidence>
<comment type="caution">
    <text evidence="2">The sequence shown here is derived from an EMBL/GenBank/DDBJ whole genome shotgun (WGS) entry which is preliminary data.</text>
</comment>
<accession>A0AA43TND6</accession>
<feature type="region of interest" description="Disordered" evidence="1">
    <location>
        <begin position="182"/>
        <end position="242"/>
    </location>
</feature>
<dbReference type="AlphaFoldDB" id="A0AA43TND6"/>
<feature type="region of interest" description="Disordered" evidence="1">
    <location>
        <begin position="101"/>
        <end position="147"/>
    </location>
</feature>
<feature type="compositionally biased region" description="Polar residues" evidence="1">
    <location>
        <begin position="56"/>
        <end position="67"/>
    </location>
</feature>
<feature type="region of interest" description="Disordered" evidence="1">
    <location>
        <begin position="56"/>
        <end position="87"/>
    </location>
</feature>
<feature type="compositionally biased region" description="Low complexity" evidence="1">
    <location>
        <begin position="229"/>
        <end position="241"/>
    </location>
</feature>
<gene>
    <name evidence="2" type="ORF">PSU93_00270</name>
</gene>
<sequence length="284" mass="31084">MSRYLSRLAALTLNRLEPLLPRQMSRFETPIDIVPYDNKGLDTFQDALPAYRQTSMARTTDPSTMAQKSVIAPVDRPAKKESGKQDPAKIVEPSELIINPSELNGAWPKPSPVQGVASSDVKPDVKPNTRQSTSTIQPVDKPVAPTPTAYGIRKEALPTENSYALIDRIQERFTETRRSELIIKEAASPDANQKTSKPGELPHPTPVKPSSIIVRPEQSTAGQHTRDQAAPPATATTPAPTVQVTIGRIEIRATQVTDKPVLKTRVNTAMSLDDYLKQRNGGRA</sequence>
<evidence type="ECO:0000313" key="2">
    <source>
        <dbReference type="EMBL" id="MDI1229570.1"/>
    </source>
</evidence>
<evidence type="ECO:0000256" key="1">
    <source>
        <dbReference type="SAM" id="MobiDB-lite"/>
    </source>
</evidence>
<keyword evidence="3" id="KW-1185">Reference proteome</keyword>
<proteinExistence type="predicted"/>
<feature type="compositionally biased region" description="Polar residues" evidence="1">
    <location>
        <begin position="128"/>
        <end position="137"/>
    </location>
</feature>
<dbReference type="EMBL" id="JAQSDF010000001">
    <property type="protein sequence ID" value="MDI1229570.1"/>
    <property type="molecule type" value="Genomic_DNA"/>
</dbReference>
<dbReference type="Proteomes" id="UP001160519">
    <property type="component" value="Unassembled WGS sequence"/>
</dbReference>
<organism evidence="2 3">
    <name type="scientific">Candidatus Methylobacter titanis</name>
    <dbReference type="NCBI Taxonomy" id="3053457"/>
    <lineage>
        <taxon>Bacteria</taxon>
        <taxon>Pseudomonadati</taxon>
        <taxon>Pseudomonadota</taxon>
        <taxon>Gammaproteobacteria</taxon>
        <taxon>Methylococcales</taxon>
        <taxon>Methylococcaceae</taxon>
        <taxon>Methylobacter</taxon>
    </lineage>
</organism>
<feature type="compositionally biased region" description="Basic and acidic residues" evidence="1">
    <location>
        <begin position="76"/>
        <end position="87"/>
    </location>
</feature>
<name>A0AA43TND6_9GAMM</name>
<reference evidence="2" key="1">
    <citation type="submission" date="2023-01" db="EMBL/GenBank/DDBJ databases">
        <title>Biogeochemical cycle of methane in antarctic sediments.</title>
        <authorList>
            <person name="Roldan D.M."/>
            <person name="Menes R.J."/>
        </authorList>
    </citation>
    <scope>NUCLEOTIDE SEQUENCE [LARGE SCALE GENOMIC DNA]</scope>
    <source>
        <strain evidence="2">K-2018 MAG008</strain>
    </source>
</reference>
<protein>
    <submittedName>
        <fullName evidence="2">Uncharacterized protein</fullName>
    </submittedName>
</protein>